<sequence length="594" mass="66812">MACANAIHTKHQKLAPEKNQDDPNKFYYHFLYKAALVAIFFVILPMFPSQAPDFINQSLVTRNWELLHILFVGIAISYGLFSRKNDEKVEKENNGTKFDNAQTLVSRFLQVSSFFEDEAEITPSSSSSSSSSDESTTTTTSSNKVQTWNNQHYRKEPVVVVANQQQPAQYHSNFENKGGGGGGGSGGFASGEGSRIIGEKPLLLPVRSLKSRLCDDPHVDYADEIAKPVNGTTTSSVCLNRSNSNSNKTIVSKRFSPSNSMKTRNGELEGPGSPRIVENTKDSNVVLPSPIPWRSRSGKEIETPTAQYPSSMEESEFNKVESRSVMRSQTYSRSSRTSPVSSAESVAKNSEKVMRKVVFCKSCPPPPPPPPPMFQKSVSMKPSRYGSSFSGSGSSFDKELKRSFTSEGRRTFIADNNINNKNKIKNMGSFSKSKEVKEQFDYQEPRRKSNKTGMGYENKMSFRTDKFMPEAKAPTTELAEEEEEEKEESFLDKGMMENDHYDDEDDDDDESSEYEDEDVARKARMMQKEKVENLPPHVEEASKTEEEEEEESAAPSSDVDKKADEFIAKFREQIRLQRIESIKRSTRTTRKSSR</sequence>
<dbReference type="Proteomes" id="UP000289738">
    <property type="component" value="Chromosome B01"/>
</dbReference>
<keyword evidence="2" id="KW-1133">Transmembrane helix</keyword>
<feature type="compositionally biased region" description="Basic and acidic residues" evidence="1">
    <location>
        <begin position="396"/>
        <end position="412"/>
    </location>
</feature>
<evidence type="ECO:0000313" key="4">
    <source>
        <dbReference type="Proteomes" id="UP000289738"/>
    </source>
</evidence>
<dbReference type="InterPro" id="IPR008480">
    <property type="entry name" value="DUF761_pln"/>
</dbReference>
<feature type="compositionally biased region" description="Basic and acidic residues" evidence="1">
    <location>
        <begin position="432"/>
        <end position="447"/>
    </location>
</feature>
<dbReference type="Pfam" id="PF05553">
    <property type="entry name" value="DUF761"/>
    <property type="match status" value="1"/>
</dbReference>
<evidence type="ECO:0000256" key="1">
    <source>
        <dbReference type="SAM" id="MobiDB-lite"/>
    </source>
</evidence>
<feature type="compositionally biased region" description="Low complexity" evidence="1">
    <location>
        <begin position="386"/>
        <end position="395"/>
    </location>
</feature>
<reference evidence="3 4" key="1">
    <citation type="submission" date="2019-01" db="EMBL/GenBank/DDBJ databases">
        <title>Sequencing of cultivated peanut Arachis hypogaea provides insights into genome evolution and oil improvement.</title>
        <authorList>
            <person name="Chen X."/>
        </authorList>
    </citation>
    <scope>NUCLEOTIDE SEQUENCE [LARGE SCALE GENOMIC DNA]</scope>
    <source>
        <strain evidence="4">cv. Fuhuasheng</strain>
        <tissue evidence="3">Leaves</tissue>
    </source>
</reference>
<feature type="compositionally biased region" description="Basic and acidic residues" evidence="1">
    <location>
        <begin position="460"/>
        <end position="469"/>
    </location>
</feature>
<feature type="compositionally biased region" description="Basic and acidic residues" evidence="1">
    <location>
        <begin position="526"/>
        <end position="544"/>
    </location>
</feature>
<feature type="compositionally biased region" description="Acidic residues" evidence="1">
    <location>
        <begin position="478"/>
        <end position="487"/>
    </location>
</feature>
<dbReference type="AlphaFoldDB" id="A0A445AS56"/>
<dbReference type="PANTHER" id="PTHR34059:SF1">
    <property type="entry name" value="EXPRESSED PROTEIN"/>
    <property type="match status" value="1"/>
</dbReference>
<evidence type="ECO:0008006" key="5">
    <source>
        <dbReference type="Google" id="ProtNLM"/>
    </source>
</evidence>
<keyword evidence="2" id="KW-0812">Transmembrane</keyword>
<feature type="compositionally biased region" description="Low complexity" evidence="1">
    <location>
        <begin position="122"/>
        <end position="142"/>
    </location>
</feature>
<feature type="compositionally biased region" description="Acidic residues" evidence="1">
    <location>
        <begin position="500"/>
        <end position="518"/>
    </location>
</feature>
<evidence type="ECO:0000313" key="3">
    <source>
        <dbReference type="EMBL" id="RYR29269.1"/>
    </source>
</evidence>
<comment type="caution">
    <text evidence="3">The sequence shown here is derived from an EMBL/GenBank/DDBJ whole genome shotgun (WGS) entry which is preliminary data.</text>
</comment>
<feature type="region of interest" description="Disordered" evidence="1">
    <location>
        <begin position="240"/>
        <end position="348"/>
    </location>
</feature>
<evidence type="ECO:0000256" key="2">
    <source>
        <dbReference type="SAM" id="Phobius"/>
    </source>
</evidence>
<feature type="region of interest" description="Disordered" evidence="1">
    <location>
        <begin position="364"/>
        <end position="564"/>
    </location>
</feature>
<accession>A0A445AS56</accession>
<proteinExistence type="predicted"/>
<name>A0A445AS56_ARAHY</name>
<feature type="compositionally biased region" description="Gly residues" evidence="1">
    <location>
        <begin position="177"/>
        <end position="190"/>
    </location>
</feature>
<feature type="transmembrane region" description="Helical" evidence="2">
    <location>
        <begin position="64"/>
        <end position="81"/>
    </location>
</feature>
<feature type="compositionally biased region" description="Pro residues" evidence="1">
    <location>
        <begin position="364"/>
        <end position="373"/>
    </location>
</feature>
<keyword evidence="4" id="KW-1185">Reference proteome</keyword>
<gene>
    <name evidence="3" type="ORF">Ahy_B01g053632</name>
</gene>
<dbReference type="EMBL" id="SDMP01000011">
    <property type="protein sequence ID" value="RYR29269.1"/>
    <property type="molecule type" value="Genomic_DNA"/>
</dbReference>
<protein>
    <recommendedName>
        <fullName evidence="5">DUF4408 domain-containing protein</fullName>
    </recommendedName>
</protein>
<dbReference type="PANTHER" id="PTHR34059">
    <property type="entry name" value="EXPRESSED PROTEIN"/>
    <property type="match status" value="1"/>
</dbReference>
<feature type="region of interest" description="Disordered" evidence="1">
    <location>
        <begin position="171"/>
        <end position="193"/>
    </location>
</feature>
<keyword evidence="2" id="KW-0472">Membrane</keyword>
<organism evidence="3 4">
    <name type="scientific">Arachis hypogaea</name>
    <name type="common">Peanut</name>
    <dbReference type="NCBI Taxonomy" id="3818"/>
    <lineage>
        <taxon>Eukaryota</taxon>
        <taxon>Viridiplantae</taxon>
        <taxon>Streptophyta</taxon>
        <taxon>Embryophyta</taxon>
        <taxon>Tracheophyta</taxon>
        <taxon>Spermatophyta</taxon>
        <taxon>Magnoliopsida</taxon>
        <taxon>eudicotyledons</taxon>
        <taxon>Gunneridae</taxon>
        <taxon>Pentapetalae</taxon>
        <taxon>rosids</taxon>
        <taxon>fabids</taxon>
        <taxon>Fabales</taxon>
        <taxon>Fabaceae</taxon>
        <taxon>Papilionoideae</taxon>
        <taxon>50 kb inversion clade</taxon>
        <taxon>dalbergioids sensu lato</taxon>
        <taxon>Dalbergieae</taxon>
        <taxon>Pterocarpus clade</taxon>
        <taxon>Arachis</taxon>
    </lineage>
</organism>
<feature type="transmembrane region" description="Helical" evidence="2">
    <location>
        <begin position="26"/>
        <end position="44"/>
    </location>
</feature>
<feature type="compositionally biased region" description="Polar residues" evidence="1">
    <location>
        <begin position="240"/>
        <end position="263"/>
    </location>
</feature>
<feature type="compositionally biased region" description="Basic and acidic residues" evidence="1">
    <location>
        <begin position="488"/>
        <end position="499"/>
    </location>
</feature>
<feature type="compositionally biased region" description="Low complexity" evidence="1">
    <location>
        <begin position="327"/>
        <end position="346"/>
    </location>
</feature>
<feature type="region of interest" description="Disordered" evidence="1">
    <location>
        <begin position="120"/>
        <end position="149"/>
    </location>
</feature>
<dbReference type="STRING" id="3818.A0A445AS56"/>